<dbReference type="Gene3D" id="1.10.10.10">
    <property type="entry name" value="Winged helix-like DNA-binding domain superfamily/Winged helix DNA-binding domain"/>
    <property type="match status" value="1"/>
</dbReference>
<evidence type="ECO:0000259" key="4">
    <source>
        <dbReference type="PROSITE" id="PS50949"/>
    </source>
</evidence>
<gene>
    <name evidence="5" type="ORF">M3M28_00095</name>
</gene>
<evidence type="ECO:0000256" key="2">
    <source>
        <dbReference type="ARBA" id="ARBA00023125"/>
    </source>
</evidence>
<dbReference type="PANTHER" id="PTHR43537:SF24">
    <property type="entry name" value="GLUCONATE OPERON TRANSCRIPTIONAL REPRESSOR"/>
    <property type="match status" value="1"/>
</dbReference>
<dbReference type="SMART" id="SM00895">
    <property type="entry name" value="FCD"/>
    <property type="match status" value="1"/>
</dbReference>
<keyword evidence="3" id="KW-0804">Transcription</keyword>
<dbReference type="InterPro" id="IPR036390">
    <property type="entry name" value="WH_DNA-bd_sf"/>
</dbReference>
<keyword evidence="2" id="KW-0238">DNA-binding</keyword>
<proteinExistence type="predicted"/>
<sequence>MTVSRSQHRVKHVFRAILARLLGSISACGIQEHSCNVISARHMHATEVAMGSPQPDDAPVLDRIRAKIVNGEFMPGDLLAETRLAEQLDVSRTPIREAFKQLKIEGLIEIRPRVGTFVRKPTQREVIELFQLKESLEGLAANLLTRRGHTEDLEVLIDNVQKEKDAVAAGDRQAYSELVHHFHTTLVRGADNQKLSVHYDLLMNQLAYQQIVQQTIRLPGRLEDSLSEHEKIVNAIQMKDPLMAELIARRHVVASGESASVAAFHELQNQATAD</sequence>
<evidence type="ECO:0000313" key="5">
    <source>
        <dbReference type="EMBL" id="UQN14903.1"/>
    </source>
</evidence>
<dbReference type="PRINTS" id="PR00035">
    <property type="entry name" value="HTHGNTR"/>
</dbReference>
<evidence type="ECO:0000256" key="3">
    <source>
        <dbReference type="ARBA" id="ARBA00023163"/>
    </source>
</evidence>
<reference evidence="5" key="1">
    <citation type="submission" date="2022-05" db="EMBL/GenBank/DDBJ databases">
        <title>Complete genome sequence of toluene-degrading Gulosibacter sediminis strain ACHW.36C.</title>
        <authorList>
            <person name="Wai A.C."/>
            <person name="Lai G.K."/>
            <person name="Griffin S.D."/>
            <person name="Leung F.C."/>
        </authorList>
    </citation>
    <scope>NUCLEOTIDE SEQUENCE [LARGE SCALE GENOMIC DNA]</scope>
    <source>
        <strain evidence="5">ACHW.36C</strain>
    </source>
</reference>
<dbReference type="InterPro" id="IPR011711">
    <property type="entry name" value="GntR_C"/>
</dbReference>
<organism evidence="5">
    <name type="scientific">Gulosibacter sediminis</name>
    <dbReference type="NCBI Taxonomy" id="1729695"/>
    <lineage>
        <taxon>Bacteria</taxon>
        <taxon>Bacillati</taxon>
        <taxon>Actinomycetota</taxon>
        <taxon>Actinomycetes</taxon>
        <taxon>Micrococcales</taxon>
        <taxon>Microbacteriaceae</taxon>
        <taxon>Gulosibacter</taxon>
    </lineage>
</organism>
<protein>
    <submittedName>
        <fullName evidence="5">GntR family transcriptional regulator</fullName>
    </submittedName>
</protein>
<dbReference type="InterPro" id="IPR000524">
    <property type="entry name" value="Tscrpt_reg_HTH_GntR"/>
</dbReference>
<accession>A0ABY4N097</accession>
<evidence type="ECO:0000256" key="1">
    <source>
        <dbReference type="ARBA" id="ARBA00023015"/>
    </source>
</evidence>
<dbReference type="CDD" id="cd07377">
    <property type="entry name" value="WHTH_GntR"/>
    <property type="match status" value="1"/>
</dbReference>
<dbReference type="SMART" id="SM00345">
    <property type="entry name" value="HTH_GNTR"/>
    <property type="match status" value="1"/>
</dbReference>
<dbReference type="PANTHER" id="PTHR43537">
    <property type="entry name" value="TRANSCRIPTIONAL REGULATOR, GNTR FAMILY"/>
    <property type="match status" value="1"/>
</dbReference>
<name>A0ABY4N097_9MICO</name>
<keyword evidence="1" id="KW-0805">Transcription regulation</keyword>
<dbReference type="SUPFAM" id="SSF48008">
    <property type="entry name" value="GntR ligand-binding domain-like"/>
    <property type="match status" value="1"/>
</dbReference>
<dbReference type="Pfam" id="PF07729">
    <property type="entry name" value="FCD"/>
    <property type="match status" value="1"/>
</dbReference>
<dbReference type="EMBL" id="CP097160">
    <property type="protein sequence ID" value="UQN14903.1"/>
    <property type="molecule type" value="Genomic_DNA"/>
</dbReference>
<feature type="domain" description="HTH gntR-type" evidence="4">
    <location>
        <begin position="54"/>
        <end position="121"/>
    </location>
</feature>
<dbReference type="InterPro" id="IPR036388">
    <property type="entry name" value="WH-like_DNA-bd_sf"/>
</dbReference>
<dbReference type="Gene3D" id="1.20.120.530">
    <property type="entry name" value="GntR ligand-binding domain-like"/>
    <property type="match status" value="1"/>
</dbReference>
<dbReference type="InterPro" id="IPR008920">
    <property type="entry name" value="TF_FadR/GntR_C"/>
</dbReference>
<dbReference type="Pfam" id="PF00392">
    <property type="entry name" value="GntR"/>
    <property type="match status" value="1"/>
</dbReference>
<dbReference type="SUPFAM" id="SSF46785">
    <property type="entry name" value="Winged helix' DNA-binding domain"/>
    <property type="match status" value="1"/>
</dbReference>
<dbReference type="PROSITE" id="PS50949">
    <property type="entry name" value="HTH_GNTR"/>
    <property type="match status" value="1"/>
</dbReference>